<reference evidence="1 3" key="2">
    <citation type="submission" date="2015-12" db="EMBL/GenBank/DDBJ databases">
        <authorList>
            <person name="Lauer A."/>
            <person name="Humrighouse B."/>
            <person name="Loparev V."/>
            <person name="Shewmaker P.L."/>
            <person name="Whitney A.M."/>
            <person name="McLaughlin R.W."/>
        </authorList>
    </citation>
    <scope>NUCLEOTIDE SEQUENCE [LARGE SCALE GENOMIC DNA]</scope>
    <source>
        <strain evidence="1 3">LMG 23085</strain>
    </source>
</reference>
<dbReference type="Proteomes" id="UP000183039">
    <property type="component" value="Unassembled WGS sequence"/>
</dbReference>
<dbReference type="EMBL" id="CP013614">
    <property type="protein sequence ID" value="ALS02508.1"/>
    <property type="molecule type" value="Genomic_DNA"/>
</dbReference>
<keyword evidence="3" id="KW-1185">Reference proteome</keyword>
<dbReference type="EMBL" id="JXLC01000001">
    <property type="protein sequence ID" value="OJG93580.1"/>
    <property type="molecule type" value="Genomic_DNA"/>
</dbReference>
<dbReference type="AlphaFoldDB" id="A0A0S3KE09"/>
<protein>
    <recommendedName>
        <fullName evidence="5">Arsenic metallochaperone ArsD family protein</fullName>
    </recommendedName>
</protein>
<dbReference type="Proteomes" id="UP000065511">
    <property type="component" value="Chromosome"/>
</dbReference>
<gene>
    <name evidence="1" type="ORF">ATZ33_14310</name>
    <name evidence="2" type="ORF">RV15_GL000182</name>
</gene>
<evidence type="ECO:0000313" key="3">
    <source>
        <dbReference type="Proteomes" id="UP000065511"/>
    </source>
</evidence>
<evidence type="ECO:0000313" key="1">
    <source>
        <dbReference type="EMBL" id="ALS02508.1"/>
    </source>
</evidence>
<evidence type="ECO:0008006" key="5">
    <source>
        <dbReference type="Google" id="ProtNLM"/>
    </source>
</evidence>
<dbReference type="Gene3D" id="3.40.30.10">
    <property type="entry name" value="Glutaredoxin"/>
    <property type="match status" value="1"/>
</dbReference>
<sequence>MIKIEYFILNKNFSNNIDFDIFESINSSKFKENYFYLKGKSLETEIIFLDESKKLLLKNKVVQKYYDKNDASVFPLVFLNDRVIKQGSFLSSDELSDILDIGLSIQQNPE</sequence>
<accession>A0A0S3KE09</accession>
<organism evidence="2 4">
    <name type="scientific">Enterococcus silesiacus</name>
    <dbReference type="NCBI Taxonomy" id="332949"/>
    <lineage>
        <taxon>Bacteria</taxon>
        <taxon>Bacillati</taxon>
        <taxon>Bacillota</taxon>
        <taxon>Bacilli</taxon>
        <taxon>Lactobacillales</taxon>
        <taxon>Enterococcaceae</taxon>
        <taxon>Enterococcus</taxon>
    </lineage>
</organism>
<dbReference type="KEGG" id="ess:ATZ33_14310"/>
<reference evidence="2 4" key="1">
    <citation type="submission" date="2014-12" db="EMBL/GenBank/DDBJ databases">
        <title>Draft genome sequences of 29 type strains of Enterococci.</title>
        <authorList>
            <person name="Zhong Z."/>
            <person name="Sun Z."/>
            <person name="Liu W."/>
            <person name="Zhang W."/>
            <person name="Zhang H."/>
        </authorList>
    </citation>
    <scope>NUCLEOTIDE SEQUENCE [LARGE SCALE GENOMIC DNA]</scope>
    <source>
        <strain evidence="2 4">DSM 22801</strain>
    </source>
</reference>
<evidence type="ECO:0000313" key="4">
    <source>
        <dbReference type="Proteomes" id="UP000183039"/>
    </source>
</evidence>
<proteinExistence type="predicted"/>
<evidence type="ECO:0000313" key="2">
    <source>
        <dbReference type="EMBL" id="OJG93580.1"/>
    </source>
</evidence>
<name>A0A0S3KE09_9ENTE</name>